<dbReference type="InterPro" id="IPR003837">
    <property type="entry name" value="GatC"/>
</dbReference>
<dbReference type="AlphaFoldDB" id="A0A183FSJ9"/>
<dbReference type="SUPFAM" id="SSF141000">
    <property type="entry name" value="Glu-tRNAGln amidotransferase C subunit"/>
    <property type="match status" value="1"/>
</dbReference>
<keyword evidence="2" id="KW-1185">Reference proteome</keyword>
<dbReference type="GO" id="GO:0032543">
    <property type="term" value="P:mitochondrial translation"/>
    <property type="evidence" value="ECO:0007669"/>
    <property type="project" value="TreeGrafter"/>
</dbReference>
<sequence length="164" mass="18423">MAWLNLFFDRRLLSEDKLLVPAEPEISKVEEPCSISVPEFDSKKILLLESLSLARFDDEQAVALLRAVVRKAKQLQDVHVEGVAKMFTVWNNQDCPLADDFPTEQSPPEKVLSNAARVLDQYFVSPPPGNIALGESCLTANKTRLDYLQSTCRDSSKVELGRIF</sequence>
<name>A0A183FSJ9_HELPZ</name>
<evidence type="ECO:0000313" key="2">
    <source>
        <dbReference type="Proteomes" id="UP000050761"/>
    </source>
</evidence>
<dbReference type="GO" id="GO:0070681">
    <property type="term" value="P:glutaminyl-tRNAGln biosynthesis via transamidation"/>
    <property type="evidence" value="ECO:0007669"/>
    <property type="project" value="TreeGrafter"/>
</dbReference>
<proteinExistence type="predicted"/>
<evidence type="ECO:0000313" key="1">
    <source>
        <dbReference type="EMBL" id="VDO86827.1"/>
    </source>
</evidence>
<reference evidence="1 2" key="1">
    <citation type="submission" date="2018-11" db="EMBL/GenBank/DDBJ databases">
        <authorList>
            <consortium name="Pathogen Informatics"/>
        </authorList>
    </citation>
    <scope>NUCLEOTIDE SEQUENCE [LARGE SCALE GENOMIC DNA]</scope>
</reference>
<accession>A0A183FSJ9</accession>
<reference evidence="3" key="2">
    <citation type="submission" date="2019-09" db="UniProtKB">
        <authorList>
            <consortium name="WormBaseParasite"/>
        </authorList>
    </citation>
    <scope>IDENTIFICATION</scope>
</reference>
<dbReference type="Proteomes" id="UP000050761">
    <property type="component" value="Unassembled WGS sequence"/>
</dbReference>
<dbReference type="EMBL" id="UZAH01026928">
    <property type="protein sequence ID" value="VDO86827.1"/>
    <property type="molecule type" value="Genomic_DNA"/>
</dbReference>
<dbReference type="WBParaSite" id="HPBE_0001093001-mRNA-1">
    <property type="protein sequence ID" value="HPBE_0001093001-mRNA-1"/>
    <property type="gene ID" value="HPBE_0001093001"/>
</dbReference>
<accession>A0A3P7ZRN3</accession>
<dbReference type="InterPro" id="IPR036113">
    <property type="entry name" value="Asp/Glu-ADT_sf_sub_c"/>
</dbReference>
<dbReference type="GO" id="GO:0030956">
    <property type="term" value="C:glutamyl-tRNA(Gln) amidotransferase complex"/>
    <property type="evidence" value="ECO:0007669"/>
    <property type="project" value="TreeGrafter"/>
</dbReference>
<dbReference type="GO" id="GO:0006450">
    <property type="term" value="P:regulation of translational fidelity"/>
    <property type="evidence" value="ECO:0007669"/>
    <property type="project" value="InterPro"/>
</dbReference>
<dbReference type="Pfam" id="PF02686">
    <property type="entry name" value="GatC"/>
    <property type="match status" value="1"/>
</dbReference>
<dbReference type="PANTHER" id="PTHR15004">
    <property type="entry name" value="GLUTAMYL-TRNA(GLN) AMIDOTRANSFERASE SUBUNIT C, MITOCHONDRIAL"/>
    <property type="match status" value="1"/>
</dbReference>
<dbReference type="PANTHER" id="PTHR15004:SF0">
    <property type="entry name" value="GLUTAMYL-TRNA(GLN) AMIDOTRANSFERASE SUBUNIT C, MITOCHONDRIAL"/>
    <property type="match status" value="1"/>
</dbReference>
<organism evidence="2 3">
    <name type="scientific">Heligmosomoides polygyrus</name>
    <name type="common">Parasitic roundworm</name>
    <dbReference type="NCBI Taxonomy" id="6339"/>
    <lineage>
        <taxon>Eukaryota</taxon>
        <taxon>Metazoa</taxon>
        <taxon>Ecdysozoa</taxon>
        <taxon>Nematoda</taxon>
        <taxon>Chromadorea</taxon>
        <taxon>Rhabditida</taxon>
        <taxon>Rhabditina</taxon>
        <taxon>Rhabditomorpha</taxon>
        <taxon>Strongyloidea</taxon>
        <taxon>Heligmosomidae</taxon>
        <taxon>Heligmosomoides</taxon>
    </lineage>
</organism>
<protein>
    <submittedName>
        <fullName evidence="3">Glutamyl-tRNA(Gln) amidotransferase subunit C, mitochondrial</fullName>
    </submittedName>
</protein>
<dbReference type="OrthoDB" id="5394539at2759"/>
<evidence type="ECO:0000313" key="3">
    <source>
        <dbReference type="WBParaSite" id="HPBE_0001093001-mRNA-1"/>
    </source>
</evidence>
<dbReference type="GO" id="GO:0005739">
    <property type="term" value="C:mitochondrion"/>
    <property type="evidence" value="ECO:0007669"/>
    <property type="project" value="TreeGrafter"/>
</dbReference>
<gene>
    <name evidence="1" type="ORF">HPBE_LOCUS10931</name>
</gene>